<keyword evidence="9" id="KW-1185">Reference proteome</keyword>
<dbReference type="GO" id="GO:0034992">
    <property type="term" value="C:microtubule organizing center attachment site"/>
    <property type="evidence" value="ECO:0007669"/>
    <property type="project" value="TreeGrafter"/>
</dbReference>
<evidence type="ECO:0000256" key="6">
    <source>
        <dbReference type="SAM" id="MobiDB-lite"/>
    </source>
</evidence>
<dbReference type="Proteomes" id="UP000018144">
    <property type="component" value="Unassembled WGS sequence"/>
</dbReference>
<sequence length="752" mass="83610">MSSLFRRRKVSCFYCGQHSLPNGTAVYHSNGRVSTFVCPHCNADNHYDQNGEIVDYVPETPPKPMTFAYRRTTPRGAAATINNAYSQSKSIFCTNCEHNQILLQSARNNYDMPPEDHPDYDKHVNVLYPRYIKEFEARYPQMCENCSPKAKQLLKANNYNAKVRSLGMMLARTEQPGGASRSRGLLKFLKFGVWVARGAVWWWANAIFLLWHLSAFIHATTEETGIGMEQPTWNDCFIGSYEKQELDHRCYGVSNHHVSRYFPFTLLGFWWLYRQFEVERHPDKKLVGGREFLNIEIFVVIIRFAAWILLREGGILQSESRQIITQVHAGFLIISTLCFLFSITCLKLEEPPAFSLRETLPPSPEKAPSATASPFIPPVSPVKRAIITKQPTQSTRSSPRLALKRTPPLRPVSLNTPIPPITPSYREGGTFISPSPTPRGRLGANEDEMDWDPISPTPTGYKASPWDPRNMRDRDESPTRTPLSLTSRGLNGRLNLSTPVLNQTPPSIFSAQRSPPSADPVKRQQAPMAAAKFNRIPAPSDTGLEGMFDGGLKLVDEPEILNEVERERESLGEVLGRLGILAVAGILVGVAPRGHKVLAVPAVVGVALWRLVRGDGGMGRILAGLEVLAGFTVCCAGVLGMEETTVERIGTALVVVAGVGEIWRGLGRMQRERKREFWRKERRQMTQAERRNGSQSPRAMVDEYGFRRAQSPPMNGSFGQSSFRAQSPAFGTGSFSGGGSFNAGGSFSGLKL</sequence>
<feature type="region of interest" description="Disordered" evidence="6">
    <location>
        <begin position="389"/>
        <end position="496"/>
    </location>
</feature>
<evidence type="ECO:0000256" key="5">
    <source>
        <dbReference type="ARBA" id="ARBA00023242"/>
    </source>
</evidence>
<organism evidence="8 9">
    <name type="scientific">Pyronema omphalodes (strain CBS 100304)</name>
    <name type="common">Pyronema confluens</name>
    <dbReference type="NCBI Taxonomy" id="1076935"/>
    <lineage>
        <taxon>Eukaryota</taxon>
        <taxon>Fungi</taxon>
        <taxon>Dikarya</taxon>
        <taxon>Ascomycota</taxon>
        <taxon>Pezizomycotina</taxon>
        <taxon>Pezizomycetes</taxon>
        <taxon>Pezizales</taxon>
        <taxon>Pyronemataceae</taxon>
        <taxon>Pyronema</taxon>
    </lineage>
</organism>
<evidence type="ECO:0000256" key="4">
    <source>
        <dbReference type="ARBA" id="ARBA00023136"/>
    </source>
</evidence>
<evidence type="ECO:0000256" key="3">
    <source>
        <dbReference type="ARBA" id="ARBA00022989"/>
    </source>
</evidence>
<proteinExistence type="predicted"/>
<name>U4L9H4_PYROM</name>
<dbReference type="OrthoDB" id="5966927at2759"/>
<feature type="compositionally biased region" description="Basic and acidic residues" evidence="6">
    <location>
        <begin position="469"/>
        <end position="478"/>
    </location>
</feature>
<evidence type="ECO:0000256" key="2">
    <source>
        <dbReference type="ARBA" id="ARBA00022692"/>
    </source>
</evidence>
<dbReference type="AlphaFoldDB" id="U4L9H4"/>
<dbReference type="GO" id="GO:0044732">
    <property type="term" value="C:mitotic spindle pole body"/>
    <property type="evidence" value="ECO:0007669"/>
    <property type="project" value="TreeGrafter"/>
</dbReference>
<evidence type="ECO:0000313" key="9">
    <source>
        <dbReference type="Proteomes" id="UP000018144"/>
    </source>
</evidence>
<keyword evidence="2" id="KW-0812">Transmembrane</keyword>
<keyword evidence="5" id="KW-0539">Nucleus</keyword>
<dbReference type="Pfam" id="PF09779">
    <property type="entry name" value="Ima1_N"/>
    <property type="match status" value="1"/>
</dbReference>
<dbReference type="GO" id="GO:0034506">
    <property type="term" value="C:chromosome, centromeric core domain"/>
    <property type="evidence" value="ECO:0007669"/>
    <property type="project" value="TreeGrafter"/>
</dbReference>
<feature type="region of interest" description="Disordered" evidence="6">
    <location>
        <begin position="680"/>
        <end position="699"/>
    </location>
</feature>
<gene>
    <name evidence="8" type="ORF">PCON_06421</name>
</gene>
<accession>U4L9H4</accession>
<keyword evidence="4" id="KW-0472">Membrane</keyword>
<dbReference type="EMBL" id="HF935318">
    <property type="protein sequence ID" value="CCX06834.1"/>
    <property type="molecule type" value="Genomic_DNA"/>
</dbReference>
<dbReference type="eggNOG" id="KOG4623">
    <property type="taxonomic scope" value="Eukaryota"/>
</dbReference>
<dbReference type="InterPro" id="IPR042321">
    <property type="entry name" value="Ima1"/>
</dbReference>
<evidence type="ECO:0000256" key="1">
    <source>
        <dbReference type="ARBA" id="ARBA00004473"/>
    </source>
</evidence>
<keyword evidence="3" id="KW-1133">Transmembrane helix</keyword>
<feature type="compositionally biased region" description="Polar residues" evidence="6">
    <location>
        <begin position="389"/>
        <end position="398"/>
    </location>
</feature>
<reference evidence="8 9" key="1">
    <citation type="journal article" date="2013" name="PLoS Genet.">
        <title>The genome and development-dependent transcriptomes of Pyronema confluens: a window into fungal evolution.</title>
        <authorList>
            <person name="Traeger S."/>
            <person name="Altegoer F."/>
            <person name="Freitag M."/>
            <person name="Gabaldon T."/>
            <person name="Kempken F."/>
            <person name="Kumar A."/>
            <person name="Marcet-Houben M."/>
            <person name="Poggeler S."/>
            <person name="Stajich J.E."/>
            <person name="Nowrousian M."/>
        </authorList>
    </citation>
    <scope>NUCLEOTIDE SEQUENCE [LARGE SCALE GENOMIC DNA]</scope>
    <source>
        <strain evidence="9">CBS 100304</strain>
        <tissue evidence="8">Vegetative mycelium</tissue>
    </source>
</reference>
<evidence type="ECO:0000259" key="7">
    <source>
        <dbReference type="Pfam" id="PF09779"/>
    </source>
</evidence>
<protein>
    <submittedName>
        <fullName evidence="8">Similar to Uncharacterized protein C737.03c acc. no. O13681</fullName>
    </submittedName>
</protein>
<dbReference type="PANTHER" id="PTHR28538">
    <property type="entry name" value="INTEGRAL INNER NUCLEAR MEMBRANE PROTEIN IMA1"/>
    <property type="match status" value="1"/>
</dbReference>
<dbReference type="PANTHER" id="PTHR28538:SF1">
    <property type="entry name" value="INTEGRAL INNER NUCLEAR MEMBRANE PROTEIN IMA1"/>
    <property type="match status" value="1"/>
</dbReference>
<comment type="subcellular location">
    <subcellularLocation>
        <location evidence="1">Nucleus inner membrane</location>
        <topology evidence="1">Multi-pass membrane protein</topology>
    </subcellularLocation>
</comment>
<feature type="domain" description="Ima1 N-terminal" evidence="7">
    <location>
        <begin position="10"/>
        <end position="149"/>
    </location>
</feature>
<evidence type="ECO:0000313" key="8">
    <source>
        <dbReference type="EMBL" id="CCX06834.1"/>
    </source>
</evidence>
<dbReference type="STRING" id="1076935.U4L9H4"/>
<feature type="compositionally biased region" description="Polar residues" evidence="6">
    <location>
        <begin position="479"/>
        <end position="496"/>
    </location>
</feature>
<dbReference type="InterPro" id="IPR018617">
    <property type="entry name" value="Ima1_N"/>
</dbReference>
<dbReference type="GO" id="GO:0071765">
    <property type="term" value="P:nuclear inner membrane organization"/>
    <property type="evidence" value="ECO:0007669"/>
    <property type="project" value="InterPro"/>
</dbReference>
<dbReference type="OMA" id="DPNPFRH"/>
<dbReference type="GO" id="GO:0005637">
    <property type="term" value="C:nuclear inner membrane"/>
    <property type="evidence" value="ECO:0007669"/>
    <property type="project" value="UniProtKB-SubCell"/>
</dbReference>